<organism evidence="1 2">
    <name type="scientific">Panagrolaimus sp. JU765</name>
    <dbReference type="NCBI Taxonomy" id="591449"/>
    <lineage>
        <taxon>Eukaryota</taxon>
        <taxon>Metazoa</taxon>
        <taxon>Ecdysozoa</taxon>
        <taxon>Nematoda</taxon>
        <taxon>Chromadorea</taxon>
        <taxon>Rhabditida</taxon>
        <taxon>Tylenchina</taxon>
        <taxon>Panagrolaimomorpha</taxon>
        <taxon>Panagrolaimoidea</taxon>
        <taxon>Panagrolaimidae</taxon>
        <taxon>Panagrolaimus</taxon>
    </lineage>
</organism>
<dbReference type="WBParaSite" id="JU765_v2.g7760.t1">
    <property type="protein sequence ID" value="JU765_v2.g7760.t1"/>
    <property type="gene ID" value="JU765_v2.g7760"/>
</dbReference>
<reference evidence="2" key="1">
    <citation type="submission" date="2022-11" db="UniProtKB">
        <authorList>
            <consortium name="WormBaseParasite"/>
        </authorList>
    </citation>
    <scope>IDENTIFICATION</scope>
</reference>
<protein>
    <submittedName>
        <fullName evidence="2">Glucuronosyltransferase</fullName>
    </submittedName>
</protein>
<sequence length="363" mass="41040">MSRLYFLFLFLTLAESYKIAIIISDVSGSQILFCQRIAETLADAGHNVTLFRLRLLDYKDVKANTRSDIQEYVAYGSNKDPESLTAFMKDQIGSNFQQSPLSAFRSESGSPMKFIGTVTNSCGIAIKDKELIHRLQNGNFDVVMAHALDFCPVGLVHVTGNPAWVSLNSGPLFDHYAYYMGLRMPASYSPPILMDSGDRMSFGKRFKSIIGHTITPWAVRKIFIEAENQQFKETFGEDFPDLEDIAKTAQLIFVNTNDLYDLPKPLLTKIINVGGLGVKPINAKPLPKEYAELVDKAENVVIFSFGSIANASWMSDEWKRAFMDAFAKFPKTQFFMRYSTNDMDDYKPKNVFLTKWLPQNDLL</sequence>
<accession>A0AC34RKY7</accession>
<dbReference type="Proteomes" id="UP000887576">
    <property type="component" value="Unplaced"/>
</dbReference>
<proteinExistence type="predicted"/>
<evidence type="ECO:0000313" key="1">
    <source>
        <dbReference type="Proteomes" id="UP000887576"/>
    </source>
</evidence>
<name>A0AC34RKY7_9BILA</name>
<evidence type="ECO:0000313" key="2">
    <source>
        <dbReference type="WBParaSite" id="JU765_v2.g7760.t1"/>
    </source>
</evidence>